<dbReference type="PROSITE" id="PS51671">
    <property type="entry name" value="ACT"/>
    <property type="match status" value="1"/>
</dbReference>
<feature type="domain" description="ACT" evidence="1">
    <location>
        <begin position="9"/>
        <end position="93"/>
    </location>
</feature>
<keyword evidence="3" id="KW-1185">Reference proteome</keyword>
<evidence type="ECO:0000313" key="3">
    <source>
        <dbReference type="Proteomes" id="UP000006237"/>
    </source>
</evidence>
<dbReference type="Proteomes" id="UP000006237">
    <property type="component" value="Unassembled WGS sequence"/>
</dbReference>
<proteinExistence type="predicted"/>
<evidence type="ECO:0000259" key="1">
    <source>
        <dbReference type="PROSITE" id="PS51671"/>
    </source>
</evidence>
<dbReference type="SUPFAM" id="SSF55021">
    <property type="entry name" value="ACT-like"/>
    <property type="match status" value="1"/>
</dbReference>
<comment type="caution">
    <text evidence="2">The sequence shown here is derived from an EMBL/GenBank/DDBJ whole genome shotgun (WGS) entry which is preliminary data.</text>
</comment>
<organism evidence="2 3">
    <name type="scientific">Corynebacterium glucuronolyticum ATCC 51866</name>
    <dbReference type="NCBI Taxonomy" id="548478"/>
    <lineage>
        <taxon>Bacteria</taxon>
        <taxon>Bacillati</taxon>
        <taxon>Actinomycetota</taxon>
        <taxon>Actinomycetes</taxon>
        <taxon>Mycobacteriales</taxon>
        <taxon>Corynebacteriaceae</taxon>
        <taxon>Corynebacterium</taxon>
    </lineage>
</organism>
<dbReference type="InterPro" id="IPR002912">
    <property type="entry name" value="ACT_dom"/>
</dbReference>
<name>A0ABP2DSA8_9CORY</name>
<protein>
    <submittedName>
        <fullName evidence="2">ACT domain protein</fullName>
    </submittedName>
</protein>
<sequence length="228" mass="24303">MIVMETSYLIRVLLPDEPGALGRLASSVGLTEGNIQSVDVVEQFPDGTVMDDIVITLPQGALPDTLVTAAQQDENAVIDSIRPFSGRVDRRGQVQMLARFAEHAASTRNALDELANVMPQTMTAGWCIILRETPELTRVAASAAAPSDDGTHPSNVEVDSCRMLNPETEDWIPESWTLLDASLAAAPLTGTDLIMVIGRPGGPDFLGSEIAHLGDLGVIIGTMLSRQS</sequence>
<gene>
    <name evidence="2" type="ORF">HMPREF0293_1988</name>
</gene>
<evidence type="ECO:0000313" key="2">
    <source>
        <dbReference type="EMBL" id="EEI62524.1"/>
    </source>
</evidence>
<accession>A0ABP2DSA8</accession>
<dbReference type="InterPro" id="IPR045865">
    <property type="entry name" value="ACT-like_dom_sf"/>
</dbReference>
<reference evidence="2 3" key="1">
    <citation type="submission" date="2009-01" db="EMBL/GenBank/DDBJ databases">
        <authorList>
            <person name="Qin X."/>
            <person name="Bachman B."/>
            <person name="Battles P."/>
            <person name="Bell A."/>
            <person name="Bess C."/>
            <person name="Bickham C."/>
            <person name="Chaboub L."/>
            <person name="Chen D."/>
            <person name="Coyle M."/>
            <person name="Deiros D.R."/>
            <person name="Dinh H."/>
            <person name="Forbes L."/>
            <person name="Fowler G."/>
            <person name="Francisco L."/>
            <person name="Fu Q."/>
            <person name="Gubbala S."/>
            <person name="Hale W."/>
            <person name="Han Y."/>
            <person name="Hemphill L."/>
            <person name="Highlander S.K."/>
            <person name="Hirani K."/>
            <person name="Hogues M."/>
            <person name="Jackson L."/>
            <person name="Jakkamsetti A."/>
            <person name="Javaid M."/>
            <person name="Jiang H."/>
            <person name="Korchina V."/>
            <person name="Kovar C."/>
            <person name="Lara F."/>
            <person name="Lee S."/>
            <person name="Mata R."/>
            <person name="Mathew T."/>
            <person name="Moen C."/>
            <person name="Morales K."/>
            <person name="Munidasa M."/>
            <person name="Nazareth L."/>
            <person name="Ngo R."/>
            <person name="Nguyen L."/>
            <person name="Okwuonu G."/>
            <person name="Ongeri F."/>
            <person name="Patil S."/>
            <person name="Petrosino J."/>
            <person name="Pham C."/>
            <person name="Pham P."/>
            <person name="Pu L.-L."/>
            <person name="Puazo M."/>
            <person name="Raj R."/>
            <person name="Reid J."/>
            <person name="Rouhana J."/>
            <person name="Saada N."/>
            <person name="Shang Y."/>
            <person name="Simmons D."/>
            <person name="Thornton R."/>
            <person name="Warren J."/>
            <person name="Weissenberger G."/>
            <person name="Zhang J."/>
            <person name="Zhang L."/>
            <person name="Zhou C."/>
            <person name="Zhu D."/>
            <person name="Muzny D."/>
            <person name="Worley K."/>
            <person name="Gibbs R."/>
        </authorList>
    </citation>
    <scope>NUCLEOTIDE SEQUENCE [LARGE SCALE GENOMIC DNA]</scope>
    <source>
        <strain evidence="2 3">ATCC 51866</strain>
    </source>
</reference>
<dbReference type="EMBL" id="ACHF01000070">
    <property type="protein sequence ID" value="EEI62524.1"/>
    <property type="molecule type" value="Genomic_DNA"/>
</dbReference>